<evidence type="ECO:0000256" key="6">
    <source>
        <dbReference type="ARBA" id="ARBA00022475"/>
    </source>
</evidence>
<keyword evidence="9 12" id="KW-0201">Cytochrome c-type biogenesis</keyword>
<evidence type="ECO:0000313" key="14">
    <source>
        <dbReference type="Proteomes" id="UP000529417"/>
    </source>
</evidence>
<evidence type="ECO:0000256" key="1">
    <source>
        <dbReference type="ARBA" id="ARBA00002442"/>
    </source>
</evidence>
<evidence type="ECO:0000256" key="10">
    <source>
        <dbReference type="ARBA" id="ARBA00022989"/>
    </source>
</evidence>
<proteinExistence type="inferred from homology"/>
<sequence>MIPELGRYATEVLSAYVVSLALLGGIVAWYWLRARAARSQLDQVEQRQERNE</sequence>
<comment type="function">
    <text evidence="1 12">Required for the export of heme to the periplasm for the biogenesis of c-type cytochromes.</text>
</comment>
<evidence type="ECO:0000256" key="11">
    <source>
        <dbReference type="ARBA" id="ARBA00023136"/>
    </source>
</evidence>
<evidence type="ECO:0000256" key="9">
    <source>
        <dbReference type="ARBA" id="ARBA00022748"/>
    </source>
</evidence>
<dbReference type="EMBL" id="JACBXS010000002">
    <property type="protein sequence ID" value="NYS23685.1"/>
    <property type="molecule type" value="Genomic_DNA"/>
</dbReference>
<organism evidence="13 14">
    <name type="scientific">Rhabdonatronobacter sediminivivens</name>
    <dbReference type="NCBI Taxonomy" id="2743469"/>
    <lineage>
        <taxon>Bacteria</taxon>
        <taxon>Pseudomonadati</taxon>
        <taxon>Pseudomonadota</taxon>
        <taxon>Alphaproteobacteria</taxon>
        <taxon>Rhodobacterales</taxon>
        <taxon>Paracoccaceae</taxon>
        <taxon>Rhabdonatronobacter</taxon>
    </lineage>
</organism>
<accession>A0A7Z0HWM1</accession>
<keyword evidence="14" id="KW-1185">Reference proteome</keyword>
<dbReference type="GO" id="GO:0015886">
    <property type="term" value="P:heme transport"/>
    <property type="evidence" value="ECO:0007669"/>
    <property type="project" value="InterPro"/>
</dbReference>
<dbReference type="InterPro" id="IPR007078">
    <property type="entry name" value="Haem_export_protD_CcmD"/>
</dbReference>
<protein>
    <recommendedName>
        <fullName evidence="4 12">Heme exporter protein D</fullName>
    </recommendedName>
</protein>
<evidence type="ECO:0000256" key="3">
    <source>
        <dbReference type="ARBA" id="ARBA00008741"/>
    </source>
</evidence>
<reference evidence="13 14" key="1">
    <citation type="journal article" date="2000" name="Arch. Microbiol.">
        <title>Rhodobaca bogoriensis gen. nov. and sp. nov., an alkaliphilic purple nonsulfur bacterium from African Rift Valley soda lakes.</title>
        <authorList>
            <person name="Milford A.D."/>
            <person name="Achenbach L.A."/>
            <person name="Jung D.O."/>
            <person name="Madigan M.T."/>
        </authorList>
    </citation>
    <scope>NUCLEOTIDE SEQUENCE [LARGE SCALE GENOMIC DNA]</scope>
    <source>
        <strain evidence="13 14">2376</strain>
    </source>
</reference>
<keyword evidence="8 12" id="KW-0812">Transmembrane</keyword>
<evidence type="ECO:0000256" key="7">
    <source>
        <dbReference type="ARBA" id="ARBA00022519"/>
    </source>
</evidence>
<gene>
    <name evidence="13" type="primary">ccmD</name>
    <name evidence="13" type="ORF">HUK65_01675</name>
</gene>
<dbReference type="GO" id="GO:0005886">
    <property type="term" value="C:plasma membrane"/>
    <property type="evidence" value="ECO:0007669"/>
    <property type="project" value="UniProtKB-SubCell"/>
</dbReference>
<keyword evidence="11 12" id="KW-0472">Membrane</keyword>
<dbReference type="RefSeq" id="WP_179904385.1">
    <property type="nucleotide sequence ID" value="NZ_JACBXS010000002.1"/>
</dbReference>
<feature type="transmembrane region" description="Helical" evidence="12">
    <location>
        <begin position="12"/>
        <end position="32"/>
    </location>
</feature>
<evidence type="ECO:0000256" key="12">
    <source>
        <dbReference type="RuleBase" id="RU363101"/>
    </source>
</evidence>
<evidence type="ECO:0000256" key="2">
    <source>
        <dbReference type="ARBA" id="ARBA00004377"/>
    </source>
</evidence>
<comment type="similarity">
    <text evidence="3 12">Belongs to the CcmD/CycX/HelD family.</text>
</comment>
<dbReference type="AlphaFoldDB" id="A0A7Z0HWM1"/>
<keyword evidence="5 12" id="KW-0813">Transport</keyword>
<keyword evidence="7 12" id="KW-0997">Cell inner membrane</keyword>
<comment type="caution">
    <text evidence="13">The sequence shown here is derived from an EMBL/GenBank/DDBJ whole genome shotgun (WGS) entry which is preliminary data.</text>
</comment>
<dbReference type="Proteomes" id="UP000529417">
    <property type="component" value="Unassembled WGS sequence"/>
</dbReference>
<evidence type="ECO:0000256" key="8">
    <source>
        <dbReference type="ARBA" id="ARBA00022692"/>
    </source>
</evidence>
<evidence type="ECO:0000313" key="13">
    <source>
        <dbReference type="EMBL" id="NYS23685.1"/>
    </source>
</evidence>
<dbReference type="Pfam" id="PF04995">
    <property type="entry name" value="CcmD"/>
    <property type="match status" value="1"/>
</dbReference>
<keyword evidence="6 12" id="KW-1003">Cell membrane</keyword>
<evidence type="ECO:0000256" key="4">
    <source>
        <dbReference type="ARBA" id="ARBA00016461"/>
    </source>
</evidence>
<dbReference type="GO" id="GO:0017004">
    <property type="term" value="P:cytochrome complex assembly"/>
    <property type="evidence" value="ECO:0007669"/>
    <property type="project" value="UniProtKB-KW"/>
</dbReference>
<dbReference type="NCBIfam" id="TIGR03141">
    <property type="entry name" value="cytochro_ccmD"/>
    <property type="match status" value="1"/>
</dbReference>
<comment type="subcellular location">
    <subcellularLocation>
        <location evidence="2 12">Cell inner membrane</location>
        <topology evidence="2 12">Single-pass membrane protein</topology>
    </subcellularLocation>
</comment>
<evidence type="ECO:0000256" key="5">
    <source>
        <dbReference type="ARBA" id="ARBA00022448"/>
    </source>
</evidence>
<name>A0A7Z0HWM1_9RHOB</name>
<keyword evidence="10 12" id="KW-1133">Transmembrane helix</keyword>